<dbReference type="GO" id="GO:0005737">
    <property type="term" value="C:cytoplasm"/>
    <property type="evidence" value="ECO:0007669"/>
    <property type="project" value="TreeGrafter"/>
</dbReference>
<evidence type="ECO:0000256" key="1">
    <source>
        <dbReference type="SAM" id="MobiDB-lite"/>
    </source>
</evidence>
<feature type="compositionally biased region" description="Pro residues" evidence="1">
    <location>
        <begin position="195"/>
        <end position="221"/>
    </location>
</feature>
<dbReference type="SUPFAM" id="SSF55729">
    <property type="entry name" value="Acyl-CoA N-acyltransferases (Nat)"/>
    <property type="match status" value="1"/>
</dbReference>
<dbReference type="EMBL" id="CACRXK020000393">
    <property type="protein sequence ID" value="CAB3981481.1"/>
    <property type="molecule type" value="Genomic_DNA"/>
</dbReference>
<dbReference type="Pfam" id="PF00583">
    <property type="entry name" value="Acetyltransf_1"/>
    <property type="match status" value="1"/>
</dbReference>
<gene>
    <name evidence="2" type="ORF">PACLA_8A038959</name>
</gene>
<keyword evidence="3" id="KW-1185">Reference proteome</keyword>
<dbReference type="Proteomes" id="UP001152795">
    <property type="component" value="Unassembled WGS sequence"/>
</dbReference>
<dbReference type="PANTHER" id="PTHR13538">
    <property type="entry name" value="N-ACETYLTRANSFERASE 6"/>
    <property type="match status" value="1"/>
</dbReference>
<dbReference type="PROSITE" id="PS51186">
    <property type="entry name" value="GNAT"/>
    <property type="match status" value="1"/>
</dbReference>
<dbReference type="CDD" id="cd04301">
    <property type="entry name" value="NAT_SF"/>
    <property type="match status" value="1"/>
</dbReference>
<dbReference type="InterPro" id="IPR000182">
    <property type="entry name" value="GNAT_dom"/>
</dbReference>
<organism evidence="2 3">
    <name type="scientific">Paramuricea clavata</name>
    <name type="common">Red gorgonian</name>
    <name type="synonym">Violescent sea-whip</name>
    <dbReference type="NCBI Taxonomy" id="317549"/>
    <lineage>
        <taxon>Eukaryota</taxon>
        <taxon>Metazoa</taxon>
        <taxon>Cnidaria</taxon>
        <taxon>Anthozoa</taxon>
        <taxon>Octocorallia</taxon>
        <taxon>Malacalcyonacea</taxon>
        <taxon>Plexauridae</taxon>
        <taxon>Paramuricea</taxon>
    </lineage>
</organism>
<dbReference type="PANTHER" id="PTHR13538:SF4">
    <property type="entry name" value="N-ALPHA-ACETYLTRANSFERASE 80"/>
    <property type="match status" value="1"/>
</dbReference>
<dbReference type="OrthoDB" id="5989935at2759"/>
<dbReference type="GO" id="GO:0008080">
    <property type="term" value="F:N-acetyltransferase activity"/>
    <property type="evidence" value="ECO:0007669"/>
    <property type="project" value="InterPro"/>
</dbReference>
<evidence type="ECO:0000313" key="3">
    <source>
        <dbReference type="Proteomes" id="UP001152795"/>
    </source>
</evidence>
<protein>
    <submittedName>
        <fullName evidence="2">N-acetyltransferase 6</fullName>
    </submittedName>
</protein>
<feature type="region of interest" description="Disordered" evidence="1">
    <location>
        <begin position="170"/>
        <end position="235"/>
    </location>
</feature>
<evidence type="ECO:0000313" key="2">
    <source>
        <dbReference type="EMBL" id="CAB3981481.1"/>
    </source>
</evidence>
<dbReference type="InterPro" id="IPR039840">
    <property type="entry name" value="NAA80"/>
</dbReference>
<sequence length="274" mass="30765">MEHEFKVIKLHDVPDVMEETAQLLNNEWPRSLEARCNVISQSSDDLPCSFVLLKVSTAGNVRTVVGFSRLSKVLQKPNSALVESVIVDKTLRGCGLGKMIMRHTEEFALKHGFEIIHLSTKNKQSFYEHLGYSLSTPVSAETKVSRFFSKSQIEKADDYAKHEKRIDSIKTASDLETEEITEPSQSGVPSSPALSIPPPLLSIPPPPPPPLSIPPPPPSIPSAPKKQISSSVSKNVERGSKGYVWMKKQLYDPERYCLKRRNLWDQETERNDKF</sequence>
<reference evidence="2" key="1">
    <citation type="submission" date="2020-04" db="EMBL/GenBank/DDBJ databases">
        <authorList>
            <person name="Alioto T."/>
            <person name="Alioto T."/>
            <person name="Gomez Garrido J."/>
        </authorList>
    </citation>
    <scope>NUCLEOTIDE SEQUENCE</scope>
    <source>
        <strain evidence="2">A484AB</strain>
    </source>
</reference>
<dbReference type="GO" id="GO:1905502">
    <property type="term" value="F:acetyl-CoA binding"/>
    <property type="evidence" value="ECO:0007669"/>
    <property type="project" value="TreeGrafter"/>
</dbReference>
<accession>A0A7D9HCS3</accession>
<proteinExistence type="predicted"/>
<dbReference type="InterPro" id="IPR016181">
    <property type="entry name" value="Acyl_CoA_acyltransferase"/>
</dbReference>
<comment type="caution">
    <text evidence="2">The sequence shown here is derived from an EMBL/GenBank/DDBJ whole genome shotgun (WGS) entry which is preliminary data.</text>
</comment>
<dbReference type="Gene3D" id="3.40.630.30">
    <property type="match status" value="1"/>
</dbReference>
<dbReference type="AlphaFoldDB" id="A0A7D9HCS3"/>
<name>A0A7D9HCS3_PARCT</name>